<reference evidence="2 3" key="1">
    <citation type="submission" date="2023-08" db="EMBL/GenBank/DDBJ databases">
        <title>Whole-genome sequencing of halo(alkali)philic microorganisms from hypersaline lakes.</title>
        <authorList>
            <person name="Sorokin D.Y."/>
            <person name="Abbas B."/>
            <person name="Merkel A.Y."/>
        </authorList>
    </citation>
    <scope>NUCLEOTIDE SEQUENCE [LARGE SCALE GENOMIC DNA]</scope>
    <source>
        <strain evidence="2 3">AB-CW4</strain>
    </source>
</reference>
<dbReference type="Pfam" id="PF04380">
    <property type="entry name" value="BMFP"/>
    <property type="match status" value="1"/>
</dbReference>
<dbReference type="EMBL" id="JAVDDT010000004">
    <property type="protein sequence ID" value="MDQ2069834.1"/>
    <property type="molecule type" value="Genomic_DNA"/>
</dbReference>
<feature type="coiled-coil region" evidence="1">
    <location>
        <begin position="53"/>
        <end position="84"/>
    </location>
</feature>
<comment type="subcellular location">
    <subcellularLocation>
        <location evidence="1">Cytoplasm</location>
    </subcellularLocation>
</comment>
<comment type="similarity">
    <text evidence="1">Belongs to the UbiK family.</text>
</comment>
<dbReference type="Proteomes" id="UP001239019">
    <property type="component" value="Unassembled WGS sequence"/>
</dbReference>
<dbReference type="RefSeq" id="WP_306728328.1">
    <property type="nucleotide sequence ID" value="NZ_JAVDDT010000004.1"/>
</dbReference>
<evidence type="ECO:0000313" key="3">
    <source>
        <dbReference type="Proteomes" id="UP001239019"/>
    </source>
</evidence>
<keyword evidence="1" id="KW-0963">Cytoplasm</keyword>
<dbReference type="NCBIfam" id="NF047835">
    <property type="entry name" value="UbiqAccUbiK"/>
    <property type="match status" value="1"/>
</dbReference>
<comment type="caution">
    <text evidence="2">The sequence shown here is derived from an EMBL/GenBank/DDBJ whole genome shotgun (WGS) entry which is preliminary data.</text>
</comment>
<comment type="pathway">
    <text evidence="1">Cofactor biosynthesis; ubiquinone biosynthesis.</text>
</comment>
<keyword evidence="1" id="KW-0831">Ubiquinone biosynthesis</keyword>
<dbReference type="PANTHER" id="PTHR38040:SF1">
    <property type="entry name" value="UBIQUINONE BIOSYNTHESIS ACCESSORY FACTOR UBIK"/>
    <property type="match status" value="1"/>
</dbReference>
<comment type="function">
    <text evidence="1">Required for efficient ubiquinone (coenzyme Q) biosynthesis. UbiK is probably an accessory factor of Ubi enzymes and facilitates ubiquinone biosynthesis by acting as an assembly factor, a targeting factor, or both.</text>
</comment>
<gene>
    <name evidence="1" type="primary">ubiK</name>
    <name evidence="2" type="ORF">RBH19_08115</name>
</gene>
<proteinExistence type="inferred from homology"/>
<protein>
    <recommendedName>
        <fullName evidence="1">Ubiquinone biosynthesis accessory factor UbiK</fullName>
    </recommendedName>
</protein>
<dbReference type="PANTHER" id="PTHR38040">
    <property type="entry name" value="UBIQUINONE BIOSYNTHESIS ACCESSORY FACTOR UBIK"/>
    <property type="match status" value="1"/>
</dbReference>
<evidence type="ECO:0000256" key="1">
    <source>
        <dbReference type="HAMAP-Rule" id="MF_02216"/>
    </source>
</evidence>
<name>A0ABU0W730_9GAMM</name>
<dbReference type="InterPro" id="IPR007475">
    <property type="entry name" value="UbiK"/>
</dbReference>
<accession>A0ABU0W730</accession>
<evidence type="ECO:0000313" key="2">
    <source>
        <dbReference type="EMBL" id="MDQ2069834.1"/>
    </source>
</evidence>
<organism evidence="2 3">
    <name type="scientific">Natronospira bacteriovora</name>
    <dbReference type="NCBI Taxonomy" id="3069753"/>
    <lineage>
        <taxon>Bacteria</taxon>
        <taxon>Pseudomonadati</taxon>
        <taxon>Pseudomonadota</taxon>
        <taxon>Gammaproteobacteria</taxon>
        <taxon>Natronospirales</taxon>
        <taxon>Natronospiraceae</taxon>
        <taxon>Natronospira</taxon>
    </lineage>
</organism>
<keyword evidence="1" id="KW-0175">Coiled coil</keyword>
<dbReference type="HAMAP" id="MF_02216">
    <property type="entry name" value="UbiK"/>
    <property type="match status" value="1"/>
</dbReference>
<sequence length="85" mass="9791">MAFDPRKLDEIARQLAESLPEGLRHLKSDAEKNFREVLQATLARLDLVTREEFDAQSEVLARARAQLESLSERLERLEQELKSQG</sequence>
<keyword evidence="3" id="KW-1185">Reference proteome</keyword>